<protein>
    <recommendedName>
        <fullName evidence="6">Small ribosomal subunit protein uS17</fullName>
    </recommendedName>
</protein>
<dbReference type="GO" id="GO:0006412">
    <property type="term" value="P:translation"/>
    <property type="evidence" value="ECO:0007669"/>
    <property type="project" value="UniProtKB-UniRule"/>
</dbReference>
<dbReference type="PANTHER" id="PTHR10744:SF1">
    <property type="entry name" value="SMALL RIBOSOMAL SUBUNIT PROTEIN US17M"/>
    <property type="match status" value="1"/>
</dbReference>
<sequence length="100" mass="11758">MDKEKITRKLKGIIKSDKMDKTVVVTVTTRKKHPKYHKYFSSSKNFKAHDENNQYKEGDSVVIAETRPLSKEKRWEVIEMIKESAQETPEEETPEEETES</sequence>
<dbReference type="InterPro" id="IPR019984">
    <property type="entry name" value="Ribosomal_uS17_bact/chlr"/>
</dbReference>
<keyword evidence="4 6" id="KW-0689">Ribosomal protein</keyword>
<dbReference type="InterPro" id="IPR000266">
    <property type="entry name" value="Ribosomal_uS17"/>
</dbReference>
<dbReference type="NCBIfam" id="NF004123">
    <property type="entry name" value="PRK05610.1"/>
    <property type="match status" value="1"/>
</dbReference>
<keyword evidence="2 6" id="KW-0699">rRNA-binding</keyword>
<evidence type="ECO:0000256" key="7">
    <source>
        <dbReference type="RuleBase" id="RU003872"/>
    </source>
</evidence>
<evidence type="ECO:0000256" key="6">
    <source>
        <dbReference type="HAMAP-Rule" id="MF_01345"/>
    </source>
</evidence>
<proteinExistence type="inferred from homology"/>
<keyword evidence="3 6" id="KW-0694">RNA-binding</keyword>
<organism evidence="8 9">
    <name type="scientific">Candidatus Colwellbacteria bacterium CG10_big_fil_rev_8_21_14_0_10_41_28</name>
    <dbReference type="NCBI Taxonomy" id="1974539"/>
    <lineage>
        <taxon>Bacteria</taxon>
        <taxon>Candidatus Colwelliibacteriota</taxon>
    </lineage>
</organism>
<evidence type="ECO:0000256" key="2">
    <source>
        <dbReference type="ARBA" id="ARBA00022730"/>
    </source>
</evidence>
<keyword evidence="5 6" id="KW-0687">Ribonucleoprotein</keyword>
<dbReference type="CDD" id="cd00364">
    <property type="entry name" value="Ribosomal_uS17"/>
    <property type="match status" value="1"/>
</dbReference>
<dbReference type="GO" id="GO:0019843">
    <property type="term" value="F:rRNA binding"/>
    <property type="evidence" value="ECO:0007669"/>
    <property type="project" value="UniProtKB-UniRule"/>
</dbReference>
<reference evidence="9" key="1">
    <citation type="submission" date="2017-09" db="EMBL/GenBank/DDBJ databases">
        <title>Depth-based differentiation of microbial function through sediment-hosted aquifers and enrichment of novel symbionts in the deep terrestrial subsurface.</title>
        <authorList>
            <person name="Probst A.J."/>
            <person name="Ladd B."/>
            <person name="Jarett J.K."/>
            <person name="Geller-Mcgrath D.E."/>
            <person name="Sieber C.M.K."/>
            <person name="Emerson J.B."/>
            <person name="Anantharaman K."/>
            <person name="Thomas B.C."/>
            <person name="Malmstrom R."/>
            <person name="Stieglmeier M."/>
            <person name="Klingl A."/>
            <person name="Woyke T."/>
            <person name="Ryan C.M."/>
            <person name="Banfield J.F."/>
        </authorList>
    </citation>
    <scope>NUCLEOTIDE SEQUENCE [LARGE SCALE GENOMIC DNA]</scope>
</reference>
<dbReference type="PROSITE" id="PS00056">
    <property type="entry name" value="RIBOSOMAL_S17"/>
    <property type="match status" value="1"/>
</dbReference>
<evidence type="ECO:0000256" key="3">
    <source>
        <dbReference type="ARBA" id="ARBA00022884"/>
    </source>
</evidence>
<dbReference type="PRINTS" id="PR00973">
    <property type="entry name" value="RIBOSOMALS17"/>
</dbReference>
<dbReference type="SUPFAM" id="SSF50249">
    <property type="entry name" value="Nucleic acid-binding proteins"/>
    <property type="match status" value="1"/>
</dbReference>
<accession>A0A2H0VH99</accession>
<dbReference type="NCBIfam" id="TIGR03635">
    <property type="entry name" value="uS17_bact"/>
    <property type="match status" value="1"/>
</dbReference>
<comment type="function">
    <text evidence="6">One of the primary rRNA binding proteins, it binds specifically to the 5'-end of 16S ribosomal RNA.</text>
</comment>
<dbReference type="AlphaFoldDB" id="A0A2H0VH99"/>
<name>A0A2H0VH99_9BACT</name>
<evidence type="ECO:0000256" key="1">
    <source>
        <dbReference type="ARBA" id="ARBA00010254"/>
    </source>
</evidence>
<dbReference type="InterPro" id="IPR012340">
    <property type="entry name" value="NA-bd_OB-fold"/>
</dbReference>
<dbReference type="HAMAP" id="MF_01345_B">
    <property type="entry name" value="Ribosomal_uS17_B"/>
    <property type="match status" value="1"/>
</dbReference>
<dbReference type="InterPro" id="IPR019979">
    <property type="entry name" value="Ribosomal_uS17_CS"/>
</dbReference>
<evidence type="ECO:0000313" key="9">
    <source>
        <dbReference type="Proteomes" id="UP000230776"/>
    </source>
</evidence>
<gene>
    <name evidence="6" type="primary">rpsQ</name>
    <name evidence="8" type="ORF">COT88_01345</name>
</gene>
<dbReference type="GO" id="GO:0022627">
    <property type="term" value="C:cytosolic small ribosomal subunit"/>
    <property type="evidence" value="ECO:0007669"/>
    <property type="project" value="UniProtKB-UniRule"/>
</dbReference>
<dbReference type="Proteomes" id="UP000230776">
    <property type="component" value="Unassembled WGS sequence"/>
</dbReference>
<evidence type="ECO:0000256" key="4">
    <source>
        <dbReference type="ARBA" id="ARBA00022980"/>
    </source>
</evidence>
<dbReference type="PANTHER" id="PTHR10744">
    <property type="entry name" value="40S RIBOSOMAL PROTEIN S11 FAMILY MEMBER"/>
    <property type="match status" value="1"/>
</dbReference>
<dbReference type="Pfam" id="PF00366">
    <property type="entry name" value="Ribosomal_S17"/>
    <property type="match status" value="1"/>
</dbReference>
<dbReference type="GO" id="GO:0003735">
    <property type="term" value="F:structural constituent of ribosome"/>
    <property type="evidence" value="ECO:0007669"/>
    <property type="project" value="UniProtKB-UniRule"/>
</dbReference>
<dbReference type="Gene3D" id="2.40.50.140">
    <property type="entry name" value="Nucleic acid-binding proteins"/>
    <property type="match status" value="1"/>
</dbReference>
<comment type="similarity">
    <text evidence="1 6 7">Belongs to the universal ribosomal protein uS17 family.</text>
</comment>
<evidence type="ECO:0000256" key="5">
    <source>
        <dbReference type="ARBA" id="ARBA00023274"/>
    </source>
</evidence>
<comment type="caution">
    <text evidence="8">The sequence shown here is derived from an EMBL/GenBank/DDBJ whole genome shotgun (WGS) entry which is preliminary data.</text>
</comment>
<evidence type="ECO:0000313" key="8">
    <source>
        <dbReference type="EMBL" id="PIR98453.1"/>
    </source>
</evidence>
<dbReference type="EMBL" id="PFAG01000014">
    <property type="protein sequence ID" value="PIR98453.1"/>
    <property type="molecule type" value="Genomic_DNA"/>
</dbReference>
<comment type="subunit">
    <text evidence="6">Part of the 30S ribosomal subunit.</text>
</comment>